<dbReference type="InterPro" id="IPR001789">
    <property type="entry name" value="Sig_transdc_resp-reg_receiver"/>
</dbReference>
<evidence type="ECO:0000259" key="4">
    <source>
        <dbReference type="PROSITE" id="PS50110"/>
    </source>
</evidence>
<dbReference type="GO" id="GO:0004673">
    <property type="term" value="F:protein histidine kinase activity"/>
    <property type="evidence" value="ECO:0007669"/>
    <property type="project" value="UniProtKB-EC"/>
</dbReference>
<sequence length="64" mass="7392">MDGFEATRQMRKVEKSYHLRIPIVALTAYTPGEETRRMLEAGMDEYLSKPLGKDRLLETMGKQC</sequence>
<keyword evidence="6" id="KW-1185">Reference proteome</keyword>
<gene>
    <name evidence="5" type="ORF">RchiOBHm_Chr6g0250631</name>
</gene>
<dbReference type="GO" id="GO:0000160">
    <property type="term" value="P:phosphorelay signal transduction system"/>
    <property type="evidence" value="ECO:0007669"/>
    <property type="project" value="UniProtKB-KW"/>
</dbReference>
<evidence type="ECO:0000256" key="3">
    <source>
        <dbReference type="PROSITE-ProRule" id="PRU00169"/>
    </source>
</evidence>
<dbReference type="OMA" id="HTITTIC"/>
<reference evidence="5 6" key="1">
    <citation type="journal article" date="2018" name="Nat. Genet.">
        <title>The Rosa genome provides new insights in the design of modern roses.</title>
        <authorList>
            <person name="Bendahmane M."/>
        </authorList>
    </citation>
    <scope>NUCLEOTIDE SEQUENCE [LARGE SCALE GENOMIC DNA]</scope>
    <source>
        <strain evidence="6">cv. Old Blush</strain>
    </source>
</reference>
<dbReference type="EMBL" id="PDCK01000044">
    <property type="protein sequence ID" value="PRQ22467.1"/>
    <property type="molecule type" value="Genomic_DNA"/>
</dbReference>
<evidence type="ECO:0000313" key="5">
    <source>
        <dbReference type="EMBL" id="PRQ22467.1"/>
    </source>
</evidence>
<name>A0A2P6PKL1_ROSCH</name>
<proteinExistence type="predicted"/>
<comment type="caution">
    <text evidence="5">The sequence shown here is derived from an EMBL/GenBank/DDBJ whole genome shotgun (WGS) entry which is preliminary data.</text>
</comment>
<comment type="caution">
    <text evidence="3">Lacks conserved residue(s) required for the propagation of feature annotation.</text>
</comment>
<dbReference type="PANTHER" id="PTHR45339">
    <property type="entry name" value="HYBRID SIGNAL TRANSDUCTION HISTIDINE KINASE J"/>
    <property type="match status" value="1"/>
</dbReference>
<keyword evidence="1" id="KW-0597">Phosphoprotein</keyword>
<dbReference type="Proteomes" id="UP000238479">
    <property type="component" value="Chromosome 6"/>
</dbReference>
<keyword evidence="5" id="KW-0808">Transferase</keyword>
<dbReference type="AlphaFoldDB" id="A0A2P6PKL1"/>
<dbReference type="STRING" id="74649.A0A2P6PKL1"/>
<dbReference type="PANTHER" id="PTHR45339:SF1">
    <property type="entry name" value="HYBRID SIGNAL TRANSDUCTION HISTIDINE KINASE J"/>
    <property type="match status" value="1"/>
</dbReference>
<evidence type="ECO:0000313" key="6">
    <source>
        <dbReference type="Proteomes" id="UP000238479"/>
    </source>
</evidence>
<keyword evidence="5" id="KW-0418">Kinase</keyword>
<accession>A0A2P6PKL1</accession>
<dbReference type="Pfam" id="PF00072">
    <property type="entry name" value="Response_reg"/>
    <property type="match status" value="1"/>
</dbReference>
<feature type="domain" description="Response regulatory" evidence="4">
    <location>
        <begin position="1"/>
        <end position="64"/>
    </location>
</feature>
<dbReference type="EC" id="2.7.13.3" evidence="5"/>
<protein>
    <submittedName>
        <fullName evidence="5">Putative histidine kinase response regulator and transcription factor RR-A-type family</fullName>
        <ecNumber evidence="5">2.7.13.3</ecNumber>
    </submittedName>
</protein>
<keyword evidence="2" id="KW-0902">Two-component regulatory system</keyword>
<dbReference type="Gene3D" id="3.40.50.2300">
    <property type="match status" value="1"/>
</dbReference>
<organism evidence="5 6">
    <name type="scientific">Rosa chinensis</name>
    <name type="common">China rose</name>
    <dbReference type="NCBI Taxonomy" id="74649"/>
    <lineage>
        <taxon>Eukaryota</taxon>
        <taxon>Viridiplantae</taxon>
        <taxon>Streptophyta</taxon>
        <taxon>Embryophyta</taxon>
        <taxon>Tracheophyta</taxon>
        <taxon>Spermatophyta</taxon>
        <taxon>Magnoliopsida</taxon>
        <taxon>eudicotyledons</taxon>
        <taxon>Gunneridae</taxon>
        <taxon>Pentapetalae</taxon>
        <taxon>rosids</taxon>
        <taxon>fabids</taxon>
        <taxon>Rosales</taxon>
        <taxon>Rosaceae</taxon>
        <taxon>Rosoideae</taxon>
        <taxon>Rosoideae incertae sedis</taxon>
        <taxon>Rosa</taxon>
    </lineage>
</organism>
<dbReference type="SUPFAM" id="SSF52172">
    <property type="entry name" value="CheY-like"/>
    <property type="match status" value="1"/>
</dbReference>
<evidence type="ECO:0000256" key="2">
    <source>
        <dbReference type="ARBA" id="ARBA00023012"/>
    </source>
</evidence>
<dbReference type="PROSITE" id="PS50110">
    <property type="entry name" value="RESPONSE_REGULATORY"/>
    <property type="match status" value="1"/>
</dbReference>
<dbReference type="Gramene" id="PRQ22467">
    <property type="protein sequence ID" value="PRQ22467"/>
    <property type="gene ID" value="RchiOBHm_Chr6g0250631"/>
</dbReference>
<evidence type="ECO:0000256" key="1">
    <source>
        <dbReference type="ARBA" id="ARBA00022553"/>
    </source>
</evidence>
<dbReference type="InterPro" id="IPR011006">
    <property type="entry name" value="CheY-like_superfamily"/>
</dbReference>
<dbReference type="CDD" id="cd17546">
    <property type="entry name" value="REC_hyHK_CKI1_RcsC-like"/>
    <property type="match status" value="1"/>
</dbReference>